<dbReference type="PROSITE" id="PS50268">
    <property type="entry name" value="CADHERIN_2"/>
    <property type="match status" value="1"/>
</dbReference>
<dbReference type="Proteomes" id="UP000051870">
    <property type="component" value="Unassembled WGS sequence"/>
</dbReference>
<dbReference type="GO" id="GO:0005509">
    <property type="term" value="F:calcium ion binding"/>
    <property type="evidence" value="ECO:0007669"/>
    <property type="project" value="InterPro"/>
</dbReference>
<gene>
    <name evidence="2" type="ORF">PH7735_03245</name>
</gene>
<evidence type="ECO:0000313" key="2">
    <source>
        <dbReference type="EMBL" id="CUK08431.1"/>
    </source>
</evidence>
<accession>A0A0P1IEF2</accession>
<dbReference type="Gene3D" id="2.60.40.2810">
    <property type="match status" value="1"/>
</dbReference>
<keyword evidence="3" id="KW-1185">Reference proteome</keyword>
<dbReference type="GO" id="GO:0007156">
    <property type="term" value="P:homophilic cell adhesion via plasma membrane adhesion molecules"/>
    <property type="evidence" value="ECO:0007669"/>
    <property type="project" value="InterPro"/>
</dbReference>
<name>A0A0P1IEF2_9RHOB</name>
<protein>
    <submittedName>
        <fullName evidence="2">VCBS repeat</fullName>
    </submittedName>
</protein>
<dbReference type="Pfam" id="PF17963">
    <property type="entry name" value="Big_9"/>
    <property type="match status" value="2"/>
</dbReference>
<feature type="domain" description="Cadherin" evidence="1">
    <location>
        <begin position="1300"/>
        <end position="1397"/>
    </location>
</feature>
<dbReference type="Gene3D" id="2.60.40.60">
    <property type="entry name" value="Cadherins"/>
    <property type="match status" value="1"/>
</dbReference>
<dbReference type="InterPro" id="IPR010221">
    <property type="entry name" value="VCBS_dom"/>
</dbReference>
<dbReference type="InterPro" id="IPR002126">
    <property type="entry name" value="Cadherin-like_dom"/>
</dbReference>
<dbReference type="GO" id="GO:0016020">
    <property type="term" value="C:membrane"/>
    <property type="evidence" value="ECO:0007669"/>
    <property type="project" value="InterPro"/>
</dbReference>
<dbReference type="STRING" id="1715693.PH7735_03245"/>
<proteinExistence type="predicted"/>
<reference evidence="3" key="1">
    <citation type="submission" date="2015-09" db="EMBL/GenBank/DDBJ databases">
        <authorList>
            <person name="Rodrigo-Torres Lidia"/>
            <person name="Arahal R.David."/>
        </authorList>
    </citation>
    <scope>NUCLEOTIDE SEQUENCE [LARGE SCALE GENOMIC DNA]</scope>
    <source>
        <strain evidence="3">CECT 7735</strain>
    </source>
</reference>
<sequence>MISRTKLDTRDQYTWAERVTVFDSRGFRISETTTYDDGRVRVATFEETALTADIWSDPHDNMPWTGITRTYDSSTGRTLTRVALQDDGQSINSTFANGNVATREVTDTHDVASSQSITELFDAAGRISEKIKVQDDGRVTHTYFADGVRTHRIVEDRDDTKPWARQEYTFEEATGRLVSVKTVFDDGQEETQLSFARASGSTSVQVDTDNVHKWHTTTSSFDDRGDMVSQERVFDDGRTQATQFEDGVKATSEWADVGNVYSWTSKSVIFDGAGRLLSTSQAMDDDRLITATYIEGTRQTYAVTDLGDAHGWATKSKSFDAQGRISELVVVYDDGRLATTTYVSGVKQNQSVLDLDDVYGWARIYKEFNGPGGAKLFTQRTSDDGQVSVVDARGREIITGGTEATVTEDATPLLEASGQLQIVADYLGHTDFVPSIAALGDAGLGHFTLAVDGSWAYVANSNQRNIQALGTGDSLTDSFSVRTVDGVTAQVSVTIQGVTDGPEPIYVGGAVIGFGEAGDLAIAAPTLDLTQFFADEQGDALTITAAGLDPKYSIANNVLRFTNPADFALNGTAGDSAITLTALDATGQNTSVSVTLATGMARSYGDGILSSFAGLDYTSGDDRLEFGNGAGENGFLAMRLGAGDDSAQFGHFAADDGEMLLDAGDGNDSVVFGDDAGRSTDGFGLGELNVNLGAGDDAVRFGMRVGLGGAGTQIHGGVGRDSIIFDGSTANALIDLGVDGDADSVLFNGALDKVVVRNWQFGEDTIALTGSNGGMWVRSDAVGNAYFQRFDGSNFMVEGAAGIAAQDIVSGLTLNHAPTYVGGVLPISAGSIGSTGHLAFDLATLFRDADISLRDELHVTLETVPAGFDVSNNVLRAIDPADLSVAGDYTLRATARDLHGASVTQDISLRLVLDHAFADSHNRDPFVVLGTLGGDEFTIPGTLRQNASGTAQPFAIQIDTLAGEDTIAIGDGLDTVTMLDITDLAGSTTLTIGDRVNAQSPVTTIALSTHAEDFSAVTIGDGFSDDAQASLSGRGSFRFGDSTANNYGAITLDVAGDIAFGSSAGAQGGAIEVVQGSFGARNMTFGTGAENLTLAFGASGIAETLTFEGMVSNATISNFEAGLDQVIVSGPTTFWSAFDVAGDKLFLDERGSNFTVLGAAGIAADLLAPELVNPGQDLAVLFKAMQDSFVFAEDDVLTGTLLDNDLLVGTPVTVTLLDQGTADGSLVVNPDGRLSYMTARQDLWEGYRDTVQFIYGITNADGLTSQATAEITIEGANDAPEMADAEMDVFDSVLGPGVGGTFVLDLSTLGSDPDGDDNGQTLTYTVTSGSAGSLATVHGTELRVFPGATWRYLDSGQTRTHDLEITATDRHGASTTSTVTLNVVGADNAPYLGFPGFTILEDNASLLDVLAGARNIDEGDTFALTEILGTHNGSAVIENGQIRYTPFDDFWGEGWVRYKVVDSDGLEAIGRARINVLPDPDAPLLSFQTFGSRLGDGFGLIVRAETTDFEQEPENNFVGIDRFELVARDADGNLIENFSDYVFTTEWDTPLNRTNEAYAFRFNLPDDVPTDWDIEVTAVARDLDGREASTTETFAIEFDTTHHHATQTFEIGSQNIWNSADGERFTASETFGGSFNEAGGTTATLVQFDHRLAGVGVSTHFSTRLDGEARGNIGVTASTGIEGGSVSGTAAFDTTVTTSILRTDAGTTLNFNTRAIADPGAASFVASAPKLDFDLSVTELDLYASFAARLWGYLHFHLAASTVKPVDRGDFYDGWAFGAVAPLDANPLLGADGRSIVNFDGIDTVQFLEFGPTTQDLSGSYTDPFENRLLDYVLGTTNFTNQATGSSGSLLSGEFSQTFADLTLDLDSIAASIIGKRNPLGFVKQESQGPFSYGYHYDLLDLDLSFQAAYRQANSLDLRTLDGTIVFEDGSEVDFVFGDAFGLNNAQLYDEGGDNDGIIEYNILMRPTARFNSDAYVDLSVFDLLSVLGASVNGGVNGGDYYGVSTPGFGISRSVGPVYSHRGLMIDESSSITLAQRSFELDVGTAVWSDLFA</sequence>
<dbReference type="SUPFAM" id="SSF49313">
    <property type="entry name" value="Cadherin-like"/>
    <property type="match status" value="1"/>
</dbReference>
<dbReference type="InterPro" id="IPR015919">
    <property type="entry name" value="Cadherin-like_sf"/>
</dbReference>
<evidence type="ECO:0000259" key="1">
    <source>
        <dbReference type="PROSITE" id="PS50268"/>
    </source>
</evidence>
<dbReference type="EMBL" id="CYTW01000004">
    <property type="protein sequence ID" value="CUK08431.1"/>
    <property type="molecule type" value="Genomic_DNA"/>
</dbReference>
<evidence type="ECO:0000313" key="3">
    <source>
        <dbReference type="Proteomes" id="UP000051870"/>
    </source>
</evidence>
<dbReference type="NCBIfam" id="TIGR01965">
    <property type="entry name" value="VCBS_repeat"/>
    <property type="match status" value="2"/>
</dbReference>
<organism evidence="2 3">
    <name type="scientific">Shimia thalassica</name>
    <dbReference type="NCBI Taxonomy" id="1715693"/>
    <lineage>
        <taxon>Bacteria</taxon>
        <taxon>Pseudomonadati</taxon>
        <taxon>Pseudomonadota</taxon>
        <taxon>Alphaproteobacteria</taxon>
        <taxon>Rhodobacterales</taxon>
        <taxon>Roseobacteraceae</taxon>
    </lineage>
</organism>